<dbReference type="NCBIfam" id="TIGR01379">
    <property type="entry name" value="thiL"/>
    <property type="match status" value="1"/>
</dbReference>
<dbReference type="PANTHER" id="PTHR30270:SF0">
    <property type="entry name" value="THIAMINE-MONOPHOSPHATE KINASE"/>
    <property type="match status" value="1"/>
</dbReference>
<dbReference type="HAMAP" id="MF_02128">
    <property type="entry name" value="TMP_kinase"/>
    <property type="match status" value="1"/>
</dbReference>
<dbReference type="GO" id="GO:0005524">
    <property type="term" value="F:ATP binding"/>
    <property type="evidence" value="ECO:0007669"/>
    <property type="project" value="UniProtKB-UniRule"/>
</dbReference>
<feature type="binding site" evidence="2">
    <location>
        <position position="221"/>
    </location>
    <ligand>
        <name>Mg(2+)</name>
        <dbReference type="ChEBI" id="CHEBI:18420"/>
        <label>3</label>
    </ligand>
</feature>
<feature type="binding site" evidence="2">
    <location>
        <position position="224"/>
    </location>
    <ligand>
        <name>Mg(2+)</name>
        <dbReference type="ChEBI" id="CHEBI:18420"/>
        <label>5</label>
    </ligand>
</feature>
<dbReference type="CDD" id="cd02194">
    <property type="entry name" value="ThiL"/>
    <property type="match status" value="1"/>
</dbReference>
<feature type="binding site" evidence="2">
    <location>
        <position position="48"/>
    </location>
    <ligand>
        <name>Mg(2+)</name>
        <dbReference type="ChEBI" id="CHEBI:18420"/>
        <label>1</label>
    </ligand>
</feature>
<feature type="binding site" evidence="2">
    <location>
        <position position="223"/>
    </location>
    <ligand>
        <name>ATP</name>
        <dbReference type="ChEBI" id="CHEBI:30616"/>
    </ligand>
</feature>
<feature type="binding site" evidence="2">
    <location>
        <position position="32"/>
    </location>
    <ligand>
        <name>Mg(2+)</name>
        <dbReference type="ChEBI" id="CHEBI:18420"/>
        <label>3</label>
    </ligand>
</feature>
<keyword evidence="2 5" id="KW-0418">Kinase</keyword>
<dbReference type="InterPro" id="IPR006283">
    <property type="entry name" value="ThiL-like"/>
</dbReference>
<feature type="domain" description="PurM-like C-terminal" evidence="4">
    <location>
        <begin position="155"/>
        <end position="310"/>
    </location>
</feature>
<feature type="binding site" evidence="2">
    <location>
        <position position="32"/>
    </location>
    <ligand>
        <name>Mg(2+)</name>
        <dbReference type="ChEBI" id="CHEBI:18420"/>
        <label>4</label>
    </ligand>
</feature>
<evidence type="ECO:0000256" key="2">
    <source>
        <dbReference type="HAMAP-Rule" id="MF_02128"/>
    </source>
</evidence>
<keyword evidence="6" id="KW-1185">Reference proteome</keyword>
<reference evidence="5 6" key="1">
    <citation type="submission" date="2019-02" db="EMBL/GenBank/DDBJ databases">
        <title>Siculibacillus lacustris gen. nov., sp. nov., a new rosette-forming bacterium isolated from a freshwater crater lake (Lake St. Ana, Romania).</title>
        <authorList>
            <person name="Felfoldi T."/>
            <person name="Marton Z."/>
            <person name="Szabo A."/>
            <person name="Mentes A."/>
            <person name="Boka K."/>
            <person name="Marialigeti K."/>
            <person name="Mathe I."/>
            <person name="Koncz M."/>
            <person name="Schumann P."/>
            <person name="Toth E."/>
        </authorList>
    </citation>
    <scope>NUCLEOTIDE SEQUENCE [LARGE SCALE GENOMIC DNA]</scope>
    <source>
        <strain evidence="5 6">SA-279</strain>
    </source>
</reference>
<dbReference type="PIRSF" id="PIRSF005303">
    <property type="entry name" value="Thiam_monoph_kin"/>
    <property type="match status" value="1"/>
</dbReference>
<feature type="binding site" evidence="2">
    <location>
        <begin position="124"/>
        <end position="125"/>
    </location>
    <ligand>
        <name>ATP</name>
        <dbReference type="ChEBI" id="CHEBI:30616"/>
    </ligand>
</feature>
<dbReference type="Pfam" id="PF00586">
    <property type="entry name" value="AIRS"/>
    <property type="match status" value="1"/>
</dbReference>
<feature type="domain" description="PurM-like N-terminal" evidence="3">
    <location>
        <begin position="30"/>
        <end position="143"/>
    </location>
</feature>
<keyword evidence="2" id="KW-0479">Metal-binding</keyword>
<dbReference type="UniPathway" id="UPA00060">
    <property type="reaction ID" value="UER00142"/>
</dbReference>
<dbReference type="GO" id="GO:0009030">
    <property type="term" value="F:thiamine-phosphate kinase activity"/>
    <property type="evidence" value="ECO:0007669"/>
    <property type="project" value="UniProtKB-UniRule"/>
</dbReference>
<comment type="caution">
    <text evidence="5">The sequence shown here is derived from an EMBL/GenBank/DDBJ whole genome shotgun (WGS) entry which is preliminary data.</text>
</comment>
<protein>
    <recommendedName>
        <fullName evidence="2">Thiamine-monophosphate kinase</fullName>
        <shortName evidence="2">TMP kinase</shortName>
        <shortName evidence="2">Thiamine-phosphate kinase</shortName>
        <ecNumber evidence="2">2.7.4.16</ecNumber>
    </recommendedName>
</protein>
<dbReference type="GO" id="GO:0009229">
    <property type="term" value="P:thiamine diphosphate biosynthetic process"/>
    <property type="evidence" value="ECO:0007669"/>
    <property type="project" value="UniProtKB-UniRule"/>
</dbReference>
<feature type="binding site" evidence="2">
    <location>
        <position position="49"/>
    </location>
    <ligand>
        <name>Mg(2+)</name>
        <dbReference type="ChEBI" id="CHEBI:18420"/>
        <label>1</label>
    </ligand>
</feature>
<evidence type="ECO:0000256" key="1">
    <source>
        <dbReference type="ARBA" id="ARBA00022977"/>
    </source>
</evidence>
<name>A0A4Q9VV96_9HYPH</name>
<dbReference type="OrthoDB" id="9801934at2"/>
<dbReference type="RefSeq" id="WP_131307033.1">
    <property type="nucleotide sequence ID" value="NZ_SJFN01000006.1"/>
</dbReference>
<feature type="binding site" evidence="2">
    <location>
        <position position="49"/>
    </location>
    <ligand>
        <name>Mg(2+)</name>
        <dbReference type="ChEBI" id="CHEBI:18420"/>
        <label>2</label>
    </ligand>
</feature>
<dbReference type="PANTHER" id="PTHR30270">
    <property type="entry name" value="THIAMINE-MONOPHOSPHATE KINASE"/>
    <property type="match status" value="1"/>
</dbReference>
<dbReference type="Gene3D" id="3.90.650.10">
    <property type="entry name" value="PurM-like C-terminal domain"/>
    <property type="match status" value="1"/>
</dbReference>
<dbReference type="InterPro" id="IPR010918">
    <property type="entry name" value="PurM-like_C_dom"/>
</dbReference>
<feature type="binding site" evidence="2">
    <location>
        <position position="125"/>
    </location>
    <ligand>
        <name>Mg(2+)</name>
        <dbReference type="ChEBI" id="CHEBI:18420"/>
        <label>1</label>
    </ligand>
</feature>
<dbReference type="InterPro" id="IPR016188">
    <property type="entry name" value="PurM-like_N"/>
</dbReference>
<feature type="binding site" evidence="2">
    <location>
        <position position="77"/>
    </location>
    <ligand>
        <name>Mg(2+)</name>
        <dbReference type="ChEBI" id="CHEBI:18420"/>
        <label>2</label>
    </ligand>
</feature>
<evidence type="ECO:0000259" key="4">
    <source>
        <dbReference type="Pfam" id="PF02769"/>
    </source>
</evidence>
<gene>
    <name evidence="2 5" type="primary">thiL</name>
    <name evidence="5" type="ORF">EYW49_05515</name>
</gene>
<evidence type="ECO:0000313" key="5">
    <source>
        <dbReference type="EMBL" id="TBW39717.1"/>
    </source>
</evidence>
<dbReference type="SUPFAM" id="SSF55326">
    <property type="entry name" value="PurM N-terminal domain-like"/>
    <property type="match status" value="1"/>
</dbReference>
<evidence type="ECO:0000313" key="6">
    <source>
        <dbReference type="Proteomes" id="UP000292781"/>
    </source>
</evidence>
<feature type="binding site" evidence="2">
    <location>
        <position position="77"/>
    </location>
    <ligand>
        <name>Mg(2+)</name>
        <dbReference type="ChEBI" id="CHEBI:18420"/>
        <label>3</label>
    </ligand>
</feature>
<evidence type="ECO:0000259" key="3">
    <source>
        <dbReference type="Pfam" id="PF00586"/>
    </source>
</evidence>
<keyword evidence="2" id="KW-0067">ATP-binding</keyword>
<accession>A0A4Q9VV96</accession>
<dbReference type="GO" id="GO:0009228">
    <property type="term" value="P:thiamine biosynthetic process"/>
    <property type="evidence" value="ECO:0007669"/>
    <property type="project" value="UniProtKB-KW"/>
</dbReference>
<dbReference type="Pfam" id="PF02769">
    <property type="entry name" value="AIRS_C"/>
    <property type="match status" value="1"/>
</dbReference>
<proteinExistence type="inferred from homology"/>
<comment type="pathway">
    <text evidence="2">Cofactor biosynthesis; thiamine diphosphate biosynthesis; thiamine diphosphate from thiamine phosphate: step 1/1.</text>
</comment>
<dbReference type="AlphaFoldDB" id="A0A4Q9VV96"/>
<keyword evidence="2" id="KW-0460">Magnesium</keyword>
<dbReference type="InterPro" id="IPR036921">
    <property type="entry name" value="PurM-like_N_sf"/>
</dbReference>
<dbReference type="EMBL" id="SJFN01000006">
    <property type="protein sequence ID" value="TBW39717.1"/>
    <property type="molecule type" value="Genomic_DNA"/>
</dbReference>
<comment type="catalytic activity">
    <reaction evidence="2">
        <text>thiamine phosphate + ATP = thiamine diphosphate + ADP</text>
        <dbReference type="Rhea" id="RHEA:15913"/>
        <dbReference type="ChEBI" id="CHEBI:30616"/>
        <dbReference type="ChEBI" id="CHEBI:37575"/>
        <dbReference type="ChEBI" id="CHEBI:58937"/>
        <dbReference type="ChEBI" id="CHEBI:456216"/>
        <dbReference type="EC" id="2.7.4.16"/>
    </reaction>
</comment>
<dbReference type="EC" id="2.7.4.16" evidence="2"/>
<dbReference type="GO" id="GO:0000287">
    <property type="term" value="F:magnesium ion binding"/>
    <property type="evidence" value="ECO:0007669"/>
    <property type="project" value="UniProtKB-UniRule"/>
</dbReference>
<keyword evidence="2" id="KW-0547">Nucleotide-binding</keyword>
<dbReference type="InterPro" id="IPR036676">
    <property type="entry name" value="PurM-like_C_sf"/>
</dbReference>
<comment type="miscellaneous">
    <text evidence="2">Reaction mechanism of ThiL seems to utilize a direct, inline transfer of the gamma-phosphate of ATP to TMP rather than a phosphorylated enzyme intermediate.</text>
</comment>
<comment type="caution">
    <text evidence="2">Lacks conserved residue(s) required for the propagation of feature annotation.</text>
</comment>
<feature type="binding site" evidence="2">
    <location>
        <position position="273"/>
    </location>
    <ligand>
        <name>substrate</name>
    </ligand>
</feature>
<organism evidence="5 6">
    <name type="scientific">Siculibacillus lacustris</name>
    <dbReference type="NCBI Taxonomy" id="1549641"/>
    <lineage>
        <taxon>Bacteria</taxon>
        <taxon>Pseudomonadati</taxon>
        <taxon>Pseudomonadota</taxon>
        <taxon>Alphaproteobacteria</taxon>
        <taxon>Hyphomicrobiales</taxon>
        <taxon>Ancalomicrobiaceae</taxon>
        <taxon>Siculibacillus</taxon>
    </lineage>
</organism>
<dbReference type="SUPFAM" id="SSF56042">
    <property type="entry name" value="PurM C-terminal domain-like"/>
    <property type="match status" value="1"/>
</dbReference>
<feature type="binding site" evidence="2">
    <location>
        <position position="151"/>
    </location>
    <ligand>
        <name>ATP</name>
        <dbReference type="ChEBI" id="CHEBI:30616"/>
    </ligand>
</feature>
<dbReference type="Gene3D" id="3.30.1330.10">
    <property type="entry name" value="PurM-like, N-terminal domain"/>
    <property type="match status" value="1"/>
</dbReference>
<feature type="binding site" evidence="2">
    <location>
        <position position="329"/>
    </location>
    <ligand>
        <name>substrate</name>
    </ligand>
</feature>
<comment type="similarity">
    <text evidence="2">Belongs to the thiamine-monophosphate kinase family.</text>
</comment>
<comment type="function">
    <text evidence="2">Catalyzes the ATP-dependent phosphorylation of thiamine-monophosphate (TMP) to form thiamine-pyrophosphate (TPP), the active form of vitamin B1.</text>
</comment>
<keyword evidence="2 5" id="KW-0808">Transferase</keyword>
<sequence length="332" mass="34314">MTGSTRPSEDDLIARWLRPLATDPAALQLGDDCACLTPPPGHDLVLKTDTVAAGVHFFRDDPWDLVARKALRVNLSDLAAKGARPLGYLMSLALPADWREDDLAAFARGLGEDQAIWPVSLFGGDTIRSPNGLVVTITALGAVPTGRMVRRAAARAGDRLYVSGTLGDAALGLELRLHPESAETWGLDAAARAHLARRYLLPEPRLALAPALLAHARAAMDLSDGLGIDLERMCRGSGVGAEIDATALPLSQAAAAVLAVEGTRLAAVVGGGDDYEILAAVDPAEASAFEAAAAAAGVPVAAIGRVLPGAGDVRLLRADGTAAPPTGGFRHF</sequence>
<keyword evidence="1 2" id="KW-0784">Thiamine biosynthesis</keyword>
<feature type="binding site" evidence="2">
    <location>
        <position position="77"/>
    </location>
    <ligand>
        <name>Mg(2+)</name>
        <dbReference type="ChEBI" id="CHEBI:18420"/>
        <label>4</label>
    </ligand>
</feature>
<feature type="binding site" evidence="2">
    <location>
        <position position="56"/>
    </location>
    <ligand>
        <name>substrate</name>
    </ligand>
</feature>
<dbReference type="Proteomes" id="UP000292781">
    <property type="component" value="Unassembled WGS sequence"/>
</dbReference>